<dbReference type="Pfam" id="PF07517">
    <property type="entry name" value="SecA_DEAD"/>
    <property type="match status" value="1"/>
</dbReference>
<evidence type="ECO:0000313" key="6">
    <source>
        <dbReference type="Proteomes" id="UP000663829"/>
    </source>
</evidence>
<dbReference type="SUPFAM" id="SSF52540">
    <property type="entry name" value="P-loop containing nucleoside triphosphate hydrolases"/>
    <property type="match status" value="1"/>
</dbReference>
<dbReference type="Proteomes" id="UP000682733">
    <property type="component" value="Unassembled WGS sequence"/>
</dbReference>
<organism evidence="3 6">
    <name type="scientific">Didymodactylos carnosus</name>
    <dbReference type="NCBI Taxonomy" id="1234261"/>
    <lineage>
        <taxon>Eukaryota</taxon>
        <taxon>Metazoa</taxon>
        <taxon>Spiralia</taxon>
        <taxon>Gnathifera</taxon>
        <taxon>Rotifera</taxon>
        <taxon>Eurotatoria</taxon>
        <taxon>Bdelloidea</taxon>
        <taxon>Philodinida</taxon>
        <taxon>Philodinidae</taxon>
        <taxon>Didymodactylos</taxon>
    </lineage>
</organism>
<dbReference type="InterPro" id="IPR027417">
    <property type="entry name" value="P-loop_NTPase"/>
</dbReference>
<feature type="domain" description="SecA DEAD-like N-terminal" evidence="1">
    <location>
        <begin position="150"/>
        <end position="278"/>
    </location>
</feature>
<dbReference type="InterPro" id="IPR011115">
    <property type="entry name" value="SecA_DEAD"/>
</dbReference>
<dbReference type="EMBL" id="CAJNOQ010018009">
    <property type="protein sequence ID" value="CAF1415177.1"/>
    <property type="molecule type" value="Genomic_DNA"/>
</dbReference>
<dbReference type="EMBL" id="CAJNOK010021132">
    <property type="protein sequence ID" value="CAF1327625.1"/>
    <property type="molecule type" value="Genomic_DNA"/>
</dbReference>
<dbReference type="GO" id="GO:0005524">
    <property type="term" value="F:ATP binding"/>
    <property type="evidence" value="ECO:0007669"/>
    <property type="project" value="InterPro"/>
</dbReference>
<dbReference type="Gene3D" id="3.40.50.300">
    <property type="entry name" value="P-loop containing nucleotide triphosphate hydrolases"/>
    <property type="match status" value="1"/>
</dbReference>
<dbReference type="Proteomes" id="UP000663829">
    <property type="component" value="Unassembled WGS sequence"/>
</dbReference>
<evidence type="ECO:0000313" key="2">
    <source>
        <dbReference type="EMBL" id="CAF1327625.1"/>
    </source>
</evidence>
<dbReference type="InterPro" id="IPR000185">
    <property type="entry name" value="SecA"/>
</dbReference>
<dbReference type="PANTHER" id="PTHR30612">
    <property type="entry name" value="SECA INNER MEMBRANE COMPONENT OF SEC PROTEIN SECRETION SYSTEM"/>
    <property type="match status" value="1"/>
</dbReference>
<dbReference type="EMBL" id="CAJOBC010083437">
    <property type="protein sequence ID" value="CAF4301536.1"/>
    <property type="molecule type" value="Genomic_DNA"/>
</dbReference>
<dbReference type="PANTHER" id="PTHR30612:SF0">
    <property type="entry name" value="CHLOROPLAST PROTEIN-TRANSPORTING ATPASE"/>
    <property type="match status" value="1"/>
</dbReference>
<gene>
    <name evidence="3" type="ORF">GPM918_LOCUS33588</name>
    <name evidence="2" type="ORF">OVA965_LOCUS29736</name>
    <name evidence="5" type="ORF">SRO942_LOCUS34275</name>
    <name evidence="4" type="ORF">TMI583_LOCUS30522</name>
</gene>
<dbReference type="GO" id="GO:0006605">
    <property type="term" value="P:protein targeting"/>
    <property type="evidence" value="ECO:0007669"/>
    <property type="project" value="InterPro"/>
</dbReference>
<proteinExistence type="predicted"/>
<keyword evidence="6" id="KW-1185">Reference proteome</keyword>
<dbReference type="GO" id="GO:0006886">
    <property type="term" value="P:intracellular protein transport"/>
    <property type="evidence" value="ECO:0007669"/>
    <property type="project" value="InterPro"/>
</dbReference>
<comment type="caution">
    <text evidence="3">The sequence shown here is derived from an EMBL/GenBank/DDBJ whole genome shotgun (WGS) entry which is preliminary data.</text>
</comment>
<accession>A0A815M9V4</accession>
<evidence type="ECO:0000313" key="4">
    <source>
        <dbReference type="EMBL" id="CAF4139109.1"/>
    </source>
</evidence>
<reference evidence="3" key="1">
    <citation type="submission" date="2021-02" db="EMBL/GenBank/DDBJ databases">
        <authorList>
            <person name="Nowell W R."/>
        </authorList>
    </citation>
    <scope>NUCLEOTIDE SEQUENCE</scope>
</reference>
<dbReference type="GO" id="GO:0017038">
    <property type="term" value="P:protein import"/>
    <property type="evidence" value="ECO:0007669"/>
    <property type="project" value="InterPro"/>
</dbReference>
<protein>
    <recommendedName>
        <fullName evidence="1">SecA DEAD-like N-terminal domain-containing protein</fullName>
    </recommendedName>
</protein>
<dbReference type="Proteomes" id="UP000677228">
    <property type="component" value="Unassembled WGS sequence"/>
</dbReference>
<dbReference type="AlphaFoldDB" id="A0A815M9V4"/>
<dbReference type="EMBL" id="CAJOBA010042748">
    <property type="protein sequence ID" value="CAF4139109.1"/>
    <property type="molecule type" value="Genomic_DNA"/>
</dbReference>
<name>A0A815M9V4_9BILA</name>
<evidence type="ECO:0000313" key="5">
    <source>
        <dbReference type="EMBL" id="CAF4301536.1"/>
    </source>
</evidence>
<evidence type="ECO:0000313" key="3">
    <source>
        <dbReference type="EMBL" id="CAF1415177.1"/>
    </source>
</evidence>
<dbReference type="Proteomes" id="UP000681722">
    <property type="component" value="Unassembled WGS sequence"/>
</dbReference>
<evidence type="ECO:0000259" key="1">
    <source>
        <dbReference type="Pfam" id="PF07517"/>
    </source>
</evidence>
<dbReference type="GO" id="GO:0016020">
    <property type="term" value="C:membrane"/>
    <property type="evidence" value="ECO:0007669"/>
    <property type="project" value="InterPro"/>
</dbReference>
<sequence>MQNEIDRPRKGDVKLTHELLSCAALPITTQTSLALVPKEEPLDFYQSILIENLHELNELEWQQSDIVSLKNKFTSPEIYYKISSLKTALLIIKTIITSGISSQIHIDRIVKTIKKNPVEQWMNVLNKIVDEQGKAKSVDILLAELVNENPSLNIKKLRKQYETVMNYYKGEISNWTSTDIETNHKCNDEHKKVAIIIQATHLYKQYRPRDIQILSLLLLIDKSENGRLAQIRTGEGKSIIVSILTVYLSRPLLNKHVDIITTSEILAQRDADEFAPFYLDAVEFIRKKLAEKELVHYPTYRQEYINAKLPKRIRGARRALYELTLNVDYVISKDR</sequence>